<evidence type="ECO:0000256" key="5">
    <source>
        <dbReference type="ARBA" id="ARBA00022989"/>
    </source>
</evidence>
<sequence length="202" mass="21100">MITEPTLITMGIALFTLTNPIGTSPVFLALTQSKTVKQQRHIALIAGLGVFVVLLASLLIGTYVLAWFDIDVTSFKIAGFAFVAMIAWGMLTKQGSPVAATDGSPAIVPLAFPVLAGPGAIALMVSFSHDHSTLEDYAWGVAIVAIVAILTTVVLYLAPLLMKVLGEQGMSVFTKVFGLILLAICVQAVLSALITAFPVLGG</sequence>
<gene>
    <name evidence="8" type="ORF">GCM10022200_29400</name>
</gene>
<comment type="similarity">
    <text evidence="2 7">Belongs to the UPF0056 (MarC) family.</text>
</comment>
<evidence type="ECO:0000313" key="9">
    <source>
        <dbReference type="Proteomes" id="UP001501697"/>
    </source>
</evidence>
<evidence type="ECO:0000256" key="4">
    <source>
        <dbReference type="ARBA" id="ARBA00022692"/>
    </source>
</evidence>
<feature type="transmembrane region" description="Helical" evidence="7">
    <location>
        <begin position="42"/>
        <end position="68"/>
    </location>
</feature>
<reference evidence="9" key="1">
    <citation type="journal article" date="2019" name="Int. J. Syst. Evol. Microbiol.">
        <title>The Global Catalogue of Microorganisms (GCM) 10K type strain sequencing project: providing services to taxonomists for standard genome sequencing and annotation.</title>
        <authorList>
            <consortium name="The Broad Institute Genomics Platform"/>
            <consortium name="The Broad Institute Genome Sequencing Center for Infectious Disease"/>
            <person name="Wu L."/>
            <person name="Ma J."/>
        </authorList>
    </citation>
    <scope>NUCLEOTIDE SEQUENCE [LARGE SCALE GENOMIC DNA]</scope>
    <source>
        <strain evidence="9">JCM 16544</strain>
    </source>
</reference>
<dbReference type="RefSeq" id="WP_344739872.1">
    <property type="nucleotide sequence ID" value="NZ_BAAAYU010000005.1"/>
</dbReference>
<dbReference type="NCBIfam" id="TIGR00427">
    <property type="entry name" value="NAAT family transporter"/>
    <property type="match status" value="1"/>
</dbReference>
<dbReference type="PANTHER" id="PTHR33508:SF1">
    <property type="entry name" value="UPF0056 MEMBRANE PROTEIN YHCE"/>
    <property type="match status" value="1"/>
</dbReference>
<feature type="transmembrane region" description="Helical" evidence="7">
    <location>
        <begin position="137"/>
        <end position="158"/>
    </location>
</feature>
<dbReference type="EMBL" id="BAAAYU010000005">
    <property type="protein sequence ID" value="GAA3643593.1"/>
    <property type="molecule type" value="Genomic_DNA"/>
</dbReference>
<evidence type="ECO:0000256" key="3">
    <source>
        <dbReference type="ARBA" id="ARBA00022475"/>
    </source>
</evidence>
<comment type="subcellular location">
    <subcellularLocation>
        <location evidence="1 7">Cell membrane</location>
        <topology evidence="1 7">Multi-pass membrane protein</topology>
    </subcellularLocation>
</comment>
<feature type="transmembrane region" description="Helical" evidence="7">
    <location>
        <begin position="74"/>
        <end position="91"/>
    </location>
</feature>
<evidence type="ECO:0000256" key="1">
    <source>
        <dbReference type="ARBA" id="ARBA00004651"/>
    </source>
</evidence>
<keyword evidence="5 7" id="KW-1133">Transmembrane helix</keyword>
<evidence type="ECO:0000256" key="2">
    <source>
        <dbReference type="ARBA" id="ARBA00009784"/>
    </source>
</evidence>
<keyword evidence="3" id="KW-1003">Cell membrane</keyword>
<evidence type="ECO:0000256" key="6">
    <source>
        <dbReference type="ARBA" id="ARBA00023136"/>
    </source>
</evidence>
<keyword evidence="9" id="KW-1185">Reference proteome</keyword>
<dbReference type="Proteomes" id="UP001501697">
    <property type="component" value="Unassembled WGS sequence"/>
</dbReference>
<proteinExistence type="inferred from homology"/>
<feature type="transmembrane region" description="Helical" evidence="7">
    <location>
        <begin position="103"/>
        <end position="125"/>
    </location>
</feature>
<evidence type="ECO:0000313" key="8">
    <source>
        <dbReference type="EMBL" id="GAA3643593.1"/>
    </source>
</evidence>
<dbReference type="InterPro" id="IPR002771">
    <property type="entry name" value="Multi_antbiot-R_MarC"/>
</dbReference>
<organism evidence="8 9">
    <name type="scientific">Microbacterium awajiense</name>
    <dbReference type="NCBI Taxonomy" id="415214"/>
    <lineage>
        <taxon>Bacteria</taxon>
        <taxon>Bacillati</taxon>
        <taxon>Actinomycetota</taxon>
        <taxon>Actinomycetes</taxon>
        <taxon>Micrococcales</taxon>
        <taxon>Microbacteriaceae</taxon>
        <taxon>Microbacterium</taxon>
    </lineage>
</organism>
<name>A0ABP7AZX7_9MICO</name>
<keyword evidence="6 7" id="KW-0472">Membrane</keyword>
<protein>
    <recommendedName>
        <fullName evidence="7">UPF0056 membrane protein</fullName>
    </recommendedName>
</protein>
<feature type="transmembrane region" description="Helical" evidence="7">
    <location>
        <begin position="6"/>
        <end position="30"/>
    </location>
</feature>
<dbReference type="Pfam" id="PF01914">
    <property type="entry name" value="MarC"/>
    <property type="match status" value="1"/>
</dbReference>
<evidence type="ECO:0000256" key="7">
    <source>
        <dbReference type="RuleBase" id="RU362048"/>
    </source>
</evidence>
<feature type="transmembrane region" description="Helical" evidence="7">
    <location>
        <begin position="179"/>
        <end position="200"/>
    </location>
</feature>
<keyword evidence="4 7" id="KW-0812">Transmembrane</keyword>
<dbReference type="PANTHER" id="PTHR33508">
    <property type="entry name" value="UPF0056 MEMBRANE PROTEIN YHCE"/>
    <property type="match status" value="1"/>
</dbReference>
<comment type="caution">
    <text evidence="8">The sequence shown here is derived from an EMBL/GenBank/DDBJ whole genome shotgun (WGS) entry which is preliminary data.</text>
</comment>
<accession>A0ABP7AZX7</accession>